<evidence type="ECO:0000313" key="3">
    <source>
        <dbReference type="Proteomes" id="UP000594638"/>
    </source>
</evidence>
<name>A0A8S0SS02_OLEEU</name>
<gene>
    <name evidence="2" type="ORF">OLEA9_A061023</name>
</gene>
<comment type="caution">
    <text evidence="2">The sequence shown here is derived from an EMBL/GenBank/DDBJ whole genome shotgun (WGS) entry which is preliminary data.</text>
</comment>
<reference evidence="2 3" key="1">
    <citation type="submission" date="2019-12" db="EMBL/GenBank/DDBJ databases">
        <authorList>
            <person name="Alioto T."/>
            <person name="Alioto T."/>
            <person name="Gomez Garrido J."/>
        </authorList>
    </citation>
    <scope>NUCLEOTIDE SEQUENCE [LARGE SCALE GENOMIC DNA]</scope>
</reference>
<dbReference type="AlphaFoldDB" id="A0A8S0SS02"/>
<dbReference type="Proteomes" id="UP000594638">
    <property type="component" value="Unassembled WGS sequence"/>
</dbReference>
<keyword evidence="1" id="KW-0472">Membrane</keyword>
<accession>A0A8S0SS02</accession>
<dbReference type="Gramene" id="OE9A061023T1">
    <property type="protein sequence ID" value="OE9A061023C1"/>
    <property type="gene ID" value="OE9A061023"/>
</dbReference>
<protein>
    <recommendedName>
        <fullName evidence="4">Transmembrane protein</fullName>
    </recommendedName>
</protein>
<feature type="transmembrane region" description="Helical" evidence="1">
    <location>
        <begin position="12"/>
        <end position="31"/>
    </location>
</feature>
<keyword evidence="1" id="KW-0812">Transmembrane</keyword>
<organism evidence="2 3">
    <name type="scientific">Olea europaea subsp. europaea</name>
    <dbReference type="NCBI Taxonomy" id="158383"/>
    <lineage>
        <taxon>Eukaryota</taxon>
        <taxon>Viridiplantae</taxon>
        <taxon>Streptophyta</taxon>
        <taxon>Embryophyta</taxon>
        <taxon>Tracheophyta</taxon>
        <taxon>Spermatophyta</taxon>
        <taxon>Magnoliopsida</taxon>
        <taxon>eudicotyledons</taxon>
        <taxon>Gunneridae</taxon>
        <taxon>Pentapetalae</taxon>
        <taxon>asterids</taxon>
        <taxon>lamiids</taxon>
        <taxon>Lamiales</taxon>
        <taxon>Oleaceae</taxon>
        <taxon>Oleeae</taxon>
        <taxon>Olea</taxon>
    </lineage>
</organism>
<evidence type="ECO:0000256" key="1">
    <source>
        <dbReference type="SAM" id="Phobius"/>
    </source>
</evidence>
<keyword evidence="1" id="KW-1133">Transmembrane helix</keyword>
<sequence length="58" mass="5802">MVFCVVLCGGGGGVDVVAMLGGVYVVVVFGLGVCDDFIGGLKVVVNVVVVVLFEAALK</sequence>
<evidence type="ECO:0000313" key="2">
    <source>
        <dbReference type="EMBL" id="CAA2994369.1"/>
    </source>
</evidence>
<keyword evidence="3" id="KW-1185">Reference proteome</keyword>
<proteinExistence type="predicted"/>
<dbReference type="EMBL" id="CACTIH010005473">
    <property type="protein sequence ID" value="CAA2994369.1"/>
    <property type="molecule type" value="Genomic_DNA"/>
</dbReference>
<evidence type="ECO:0008006" key="4">
    <source>
        <dbReference type="Google" id="ProtNLM"/>
    </source>
</evidence>
<feature type="transmembrane region" description="Helical" evidence="1">
    <location>
        <begin position="37"/>
        <end position="57"/>
    </location>
</feature>